<name>A0A2N9JJD2_9ACTN</name>
<reference evidence="2 3" key="1">
    <citation type="submission" date="2018-02" db="EMBL/GenBank/DDBJ databases">
        <authorList>
            <person name="Cohen D.B."/>
            <person name="Kent A.D."/>
        </authorList>
    </citation>
    <scope>NUCLEOTIDE SEQUENCE [LARGE SCALE GENOMIC DNA]</scope>
    <source>
        <strain evidence="2">1</strain>
    </source>
</reference>
<dbReference type="PANTHER" id="PTHR30543:SF21">
    <property type="entry name" value="NAD(P)H-DEPENDENT FMN REDUCTASE LOT6"/>
    <property type="match status" value="1"/>
</dbReference>
<keyword evidence="3" id="KW-1185">Reference proteome</keyword>
<proteinExistence type="predicted"/>
<protein>
    <submittedName>
        <fullName evidence="2">Putative flavoprotein</fullName>
    </submittedName>
</protein>
<feature type="domain" description="NADPH-dependent FMN reductase-like" evidence="1">
    <location>
        <begin position="8"/>
        <end position="147"/>
    </location>
</feature>
<dbReference type="GO" id="GO:0016491">
    <property type="term" value="F:oxidoreductase activity"/>
    <property type="evidence" value="ECO:0007669"/>
    <property type="project" value="InterPro"/>
</dbReference>
<dbReference type="SUPFAM" id="SSF52218">
    <property type="entry name" value="Flavoproteins"/>
    <property type="match status" value="1"/>
</dbReference>
<gene>
    <name evidence="2" type="ORF">MPLG2_2628</name>
</gene>
<dbReference type="GO" id="GO:0010181">
    <property type="term" value="F:FMN binding"/>
    <property type="evidence" value="ECO:0007669"/>
    <property type="project" value="TreeGrafter"/>
</dbReference>
<sequence>MSKPLLQVIIASVRQGRVGKPVADYIVGAIENREKFAVEVIDLAEVNLPLMDEPNHPRLGRYTHDHTKAWSATISRGDAYLIVLPEYNFSFTGPLKNALDHLSKEWAGKPVALASYGGISGGLRAATALSPVLGALGLVTARAAIAIPWVRTHVEHEAFVGYEAIDASIDAVYAELVRLHDLLAGH</sequence>
<dbReference type="Pfam" id="PF03358">
    <property type="entry name" value="FMN_red"/>
    <property type="match status" value="1"/>
</dbReference>
<dbReference type="Proteomes" id="UP000238164">
    <property type="component" value="Chromosome 1"/>
</dbReference>
<dbReference type="InterPro" id="IPR050712">
    <property type="entry name" value="NAD(P)H-dep_reductase"/>
</dbReference>
<evidence type="ECO:0000259" key="1">
    <source>
        <dbReference type="Pfam" id="PF03358"/>
    </source>
</evidence>
<dbReference type="EMBL" id="LT985188">
    <property type="protein sequence ID" value="SPD87658.1"/>
    <property type="molecule type" value="Genomic_DNA"/>
</dbReference>
<evidence type="ECO:0000313" key="3">
    <source>
        <dbReference type="Proteomes" id="UP000238164"/>
    </source>
</evidence>
<evidence type="ECO:0000313" key="2">
    <source>
        <dbReference type="EMBL" id="SPD87658.1"/>
    </source>
</evidence>
<dbReference type="InterPro" id="IPR005025">
    <property type="entry name" value="FMN_Rdtase-like_dom"/>
</dbReference>
<dbReference type="GO" id="GO:0005829">
    <property type="term" value="C:cytosol"/>
    <property type="evidence" value="ECO:0007669"/>
    <property type="project" value="TreeGrafter"/>
</dbReference>
<dbReference type="OrthoDB" id="9812295at2"/>
<dbReference type="KEGG" id="mgg:MPLG2_2628"/>
<dbReference type="AlphaFoldDB" id="A0A2N9JJD2"/>
<dbReference type="RefSeq" id="WP_105186348.1">
    <property type="nucleotide sequence ID" value="NZ_BAAAGO010000031.1"/>
</dbReference>
<accession>A0A2N9JJD2</accession>
<dbReference type="InterPro" id="IPR029039">
    <property type="entry name" value="Flavoprotein-like_sf"/>
</dbReference>
<dbReference type="Gene3D" id="3.40.50.360">
    <property type="match status" value="1"/>
</dbReference>
<dbReference type="PANTHER" id="PTHR30543">
    <property type="entry name" value="CHROMATE REDUCTASE"/>
    <property type="match status" value="1"/>
</dbReference>
<organism evidence="2 3">
    <name type="scientific">Micropruina glycogenica</name>
    <dbReference type="NCBI Taxonomy" id="75385"/>
    <lineage>
        <taxon>Bacteria</taxon>
        <taxon>Bacillati</taxon>
        <taxon>Actinomycetota</taxon>
        <taxon>Actinomycetes</taxon>
        <taxon>Propionibacteriales</taxon>
        <taxon>Nocardioidaceae</taxon>
        <taxon>Micropruina</taxon>
    </lineage>
</organism>